<dbReference type="RefSeq" id="WP_188385558.1">
    <property type="nucleotide sequence ID" value="NZ_BMEY01000018.1"/>
</dbReference>
<evidence type="ECO:0008006" key="4">
    <source>
        <dbReference type="Google" id="ProtNLM"/>
    </source>
</evidence>
<dbReference type="PANTHER" id="PTHR37031">
    <property type="entry name" value="METALLOPHOSPHATASE BINDING DOMAIN PROTEIN"/>
    <property type="match status" value="1"/>
</dbReference>
<dbReference type="InterPro" id="IPR038607">
    <property type="entry name" value="PhoD-like_sf"/>
</dbReference>
<keyword evidence="1" id="KW-0175">Coiled coil</keyword>
<proteinExistence type="predicted"/>
<comment type="caution">
    <text evidence="2">The sequence shown here is derived from an EMBL/GenBank/DDBJ whole genome shotgun (WGS) entry which is preliminary data.</text>
</comment>
<accession>A0A916WBI0</accession>
<dbReference type="AlphaFoldDB" id="A0A916WBI0"/>
<sequence length="298" mass="35102">MDSLIGYNIKFYNRYGTIDLNDMNLLNKENPHHIVYGDLNLPAFIIPNKIPANIFYGSCQKPHGTKISAIIRADEKMEDNFYQLEERPNSLFLMGDQIYADDVADPLFHKIKQVSQKIVGEDENNLLSLEPKLKKRPFRQSINKINGRQFIMGTFAKFTSNHASNHLIRFQEYVSMYLLTLGPAFWENNDEFPTFEQLLENDEYYIFFPKYRKRKRKKEMKKQKKQYETQLKEIHDFLPTLPALRRILANVPTYMIFDDHDITDDWNISQEWIDGVNRSNLGKHIISNGLAAYFLFQG</sequence>
<protein>
    <recommendedName>
        <fullName evidence="4">PhoD-like phosphatase</fullName>
    </recommendedName>
</protein>
<name>A0A916WBI0_9BACI</name>
<dbReference type="EMBL" id="BMEY01000018">
    <property type="protein sequence ID" value="GGA85544.1"/>
    <property type="molecule type" value="Genomic_DNA"/>
</dbReference>
<feature type="coiled-coil region" evidence="1">
    <location>
        <begin position="210"/>
        <end position="237"/>
    </location>
</feature>
<dbReference type="Gene3D" id="3.60.21.70">
    <property type="entry name" value="PhoD-like phosphatase"/>
    <property type="match status" value="1"/>
</dbReference>
<evidence type="ECO:0000313" key="3">
    <source>
        <dbReference type="Proteomes" id="UP000613512"/>
    </source>
</evidence>
<gene>
    <name evidence="2" type="ORF">GCM10008025_30690</name>
</gene>
<evidence type="ECO:0000313" key="2">
    <source>
        <dbReference type="EMBL" id="GGA85544.1"/>
    </source>
</evidence>
<dbReference type="PANTHER" id="PTHR37031:SF2">
    <property type="entry name" value="PHOD-LIKE PHOSPHATASE METALLOPHOSPHATASE DOMAIN-CONTAINING PROTEIN"/>
    <property type="match status" value="1"/>
</dbReference>
<keyword evidence="3" id="KW-1185">Reference proteome</keyword>
<reference evidence="2" key="1">
    <citation type="journal article" date="2014" name="Int. J. Syst. Evol. Microbiol.">
        <title>Complete genome sequence of Corynebacterium casei LMG S-19264T (=DSM 44701T), isolated from a smear-ripened cheese.</title>
        <authorList>
            <consortium name="US DOE Joint Genome Institute (JGI-PGF)"/>
            <person name="Walter F."/>
            <person name="Albersmeier A."/>
            <person name="Kalinowski J."/>
            <person name="Ruckert C."/>
        </authorList>
    </citation>
    <scope>NUCLEOTIDE SEQUENCE</scope>
    <source>
        <strain evidence="2">CGMCC 1.12408</strain>
    </source>
</reference>
<dbReference type="Proteomes" id="UP000613512">
    <property type="component" value="Unassembled WGS sequence"/>
</dbReference>
<evidence type="ECO:0000256" key="1">
    <source>
        <dbReference type="SAM" id="Coils"/>
    </source>
</evidence>
<reference evidence="2" key="2">
    <citation type="submission" date="2020-09" db="EMBL/GenBank/DDBJ databases">
        <authorList>
            <person name="Sun Q."/>
            <person name="Zhou Y."/>
        </authorList>
    </citation>
    <scope>NUCLEOTIDE SEQUENCE</scope>
    <source>
        <strain evidence="2">CGMCC 1.12408</strain>
    </source>
</reference>
<organism evidence="2 3">
    <name type="scientific">Ornithinibacillus halotolerans</name>
    <dbReference type="NCBI Taxonomy" id="1274357"/>
    <lineage>
        <taxon>Bacteria</taxon>
        <taxon>Bacillati</taxon>
        <taxon>Bacillota</taxon>
        <taxon>Bacilli</taxon>
        <taxon>Bacillales</taxon>
        <taxon>Bacillaceae</taxon>
        <taxon>Ornithinibacillus</taxon>
    </lineage>
</organism>